<dbReference type="GO" id="GO:0042981">
    <property type="term" value="P:regulation of apoptotic process"/>
    <property type="evidence" value="ECO:0007669"/>
    <property type="project" value="InterPro"/>
</dbReference>
<reference evidence="10" key="1">
    <citation type="submission" date="2025-08" db="UniProtKB">
        <authorList>
            <consortium name="Ensembl"/>
        </authorList>
    </citation>
    <scope>IDENTIFICATION</scope>
</reference>
<dbReference type="CDD" id="cd06845">
    <property type="entry name" value="Bcl-2_like"/>
    <property type="match status" value="1"/>
</dbReference>
<dbReference type="GO" id="GO:0008630">
    <property type="term" value="P:intrinsic apoptotic signaling pathway in response to DNA damage"/>
    <property type="evidence" value="ECO:0007669"/>
    <property type="project" value="TreeGrafter"/>
</dbReference>
<feature type="compositionally biased region" description="Polar residues" evidence="7">
    <location>
        <begin position="1"/>
        <end position="11"/>
    </location>
</feature>
<dbReference type="FunFam" id="1.10.437.10:FF:000017">
    <property type="entry name" value="MCL1, BCL2 family apoptosis regulator"/>
    <property type="match status" value="1"/>
</dbReference>
<dbReference type="GeneTree" id="ENSGT01130000278292"/>
<organism evidence="10 11">
    <name type="scientific">Hippocampus comes</name>
    <name type="common">Tiger tail seahorse</name>
    <dbReference type="NCBI Taxonomy" id="109280"/>
    <lineage>
        <taxon>Eukaryota</taxon>
        <taxon>Metazoa</taxon>
        <taxon>Chordata</taxon>
        <taxon>Craniata</taxon>
        <taxon>Vertebrata</taxon>
        <taxon>Euteleostomi</taxon>
        <taxon>Actinopterygii</taxon>
        <taxon>Neopterygii</taxon>
        <taxon>Teleostei</taxon>
        <taxon>Neoteleostei</taxon>
        <taxon>Acanthomorphata</taxon>
        <taxon>Syngnathiaria</taxon>
        <taxon>Syngnathiformes</taxon>
        <taxon>Syngnathoidei</taxon>
        <taxon>Syngnathidae</taxon>
        <taxon>Hippocampus</taxon>
    </lineage>
</organism>
<dbReference type="STRING" id="109280.ENSHCOP00000010485"/>
<dbReference type="CTD" id="373102"/>
<dbReference type="InterPro" id="IPR002475">
    <property type="entry name" value="Bcl2-like"/>
</dbReference>
<dbReference type="OMA" id="YRTHTGM"/>
<dbReference type="Gene3D" id="1.10.437.10">
    <property type="entry name" value="Blc2-like"/>
    <property type="match status" value="1"/>
</dbReference>
<dbReference type="PANTHER" id="PTHR11256">
    <property type="entry name" value="BCL-2 RELATED"/>
    <property type="match status" value="1"/>
</dbReference>
<dbReference type="AlphaFoldDB" id="A0A3Q2XZL8"/>
<dbReference type="Proteomes" id="UP000264820">
    <property type="component" value="Unplaced"/>
</dbReference>
<feature type="domain" description="Bcl-2 Bcl-2 homology region 1-3" evidence="9">
    <location>
        <begin position="151"/>
        <end position="251"/>
    </location>
</feature>
<evidence type="ECO:0000259" key="9">
    <source>
        <dbReference type="SMART" id="SM00337"/>
    </source>
</evidence>
<dbReference type="Ensembl" id="ENSHCOT00000016905.1">
    <property type="protein sequence ID" value="ENSHCOP00000010485.1"/>
    <property type="gene ID" value="ENSHCOG00000013101.1"/>
</dbReference>
<accession>A0A3Q2XZL8</accession>
<dbReference type="InterPro" id="IPR036834">
    <property type="entry name" value="Bcl-2-like_sf"/>
</dbReference>
<evidence type="ECO:0000256" key="7">
    <source>
        <dbReference type="SAM" id="MobiDB-lite"/>
    </source>
</evidence>
<feature type="region of interest" description="Disordered" evidence="7">
    <location>
        <begin position="1"/>
        <end position="28"/>
    </location>
</feature>
<evidence type="ECO:0000256" key="1">
    <source>
        <dbReference type="ARBA" id="ARBA00004123"/>
    </source>
</evidence>
<evidence type="ECO:0000313" key="11">
    <source>
        <dbReference type="Proteomes" id="UP000264820"/>
    </source>
</evidence>
<dbReference type="GO" id="GO:0005741">
    <property type="term" value="C:mitochondrial outer membrane"/>
    <property type="evidence" value="ECO:0007669"/>
    <property type="project" value="TreeGrafter"/>
</dbReference>
<evidence type="ECO:0000256" key="3">
    <source>
        <dbReference type="ARBA" id="ARBA00009458"/>
    </source>
</evidence>
<dbReference type="Pfam" id="PF00452">
    <property type="entry name" value="Bcl-2"/>
    <property type="match status" value="1"/>
</dbReference>
<dbReference type="SUPFAM" id="SSF56854">
    <property type="entry name" value="Bcl-2 inhibitors of programmed cell death"/>
    <property type="match status" value="1"/>
</dbReference>
<dbReference type="GeneID" id="109512183"/>
<dbReference type="KEGG" id="hcq:109512183"/>
<name>A0A3Q2XZL8_HIPCM</name>
<dbReference type="GO" id="GO:0051400">
    <property type="term" value="F:BH domain binding"/>
    <property type="evidence" value="ECO:0007669"/>
    <property type="project" value="TreeGrafter"/>
</dbReference>
<dbReference type="GO" id="GO:0001836">
    <property type="term" value="P:release of cytochrome c from mitochondria"/>
    <property type="evidence" value="ECO:0007669"/>
    <property type="project" value="TreeGrafter"/>
</dbReference>
<dbReference type="GO" id="GO:0008053">
    <property type="term" value="P:mitochondrial fusion"/>
    <property type="evidence" value="ECO:0007669"/>
    <property type="project" value="TreeGrafter"/>
</dbReference>
<dbReference type="SMART" id="SM00337">
    <property type="entry name" value="BCL"/>
    <property type="match status" value="1"/>
</dbReference>
<feature type="transmembrane region" description="Helical" evidence="8">
    <location>
        <begin position="271"/>
        <end position="288"/>
    </location>
</feature>
<dbReference type="InterPro" id="IPR026298">
    <property type="entry name" value="Bcl-2_fam"/>
</dbReference>
<keyword evidence="5" id="KW-0053">Apoptosis</keyword>
<comment type="subcellular location">
    <subcellularLocation>
        <location evidence="2">Cytoplasm</location>
    </subcellularLocation>
    <subcellularLocation>
        <location evidence="1">Nucleus</location>
    </subcellularLocation>
</comment>
<keyword evidence="11" id="KW-1185">Reference proteome</keyword>
<keyword evidence="8" id="KW-0472">Membrane</keyword>
<feature type="compositionally biased region" description="Acidic residues" evidence="7">
    <location>
        <begin position="88"/>
        <end position="97"/>
    </location>
</feature>
<protein>
    <submittedName>
        <fullName evidence="10">MCL1 apoptosis regulator, BCL2 family member b</fullName>
    </submittedName>
</protein>
<proteinExistence type="inferred from homology"/>
<keyword evidence="8" id="KW-0812">Transmembrane</keyword>
<evidence type="ECO:0000256" key="6">
    <source>
        <dbReference type="ARBA" id="ARBA00023242"/>
    </source>
</evidence>
<dbReference type="GO" id="GO:0015267">
    <property type="term" value="F:channel activity"/>
    <property type="evidence" value="ECO:0007669"/>
    <property type="project" value="TreeGrafter"/>
</dbReference>
<dbReference type="PRINTS" id="PR01866">
    <property type="entry name" value="APOPREGMCL1"/>
</dbReference>
<feature type="compositionally biased region" description="Low complexity" evidence="7">
    <location>
        <begin position="98"/>
        <end position="109"/>
    </location>
</feature>
<evidence type="ECO:0000256" key="5">
    <source>
        <dbReference type="ARBA" id="ARBA00022703"/>
    </source>
</evidence>
<keyword evidence="6" id="KW-0539">Nucleus</keyword>
<dbReference type="InterPro" id="IPR013281">
    <property type="entry name" value="Apop_reg_Mc1"/>
</dbReference>
<evidence type="ECO:0000256" key="4">
    <source>
        <dbReference type="ARBA" id="ARBA00022490"/>
    </source>
</evidence>
<dbReference type="PRINTS" id="PR01862">
    <property type="entry name" value="BCL2FAMILY"/>
</dbReference>
<reference evidence="10" key="2">
    <citation type="submission" date="2025-09" db="UniProtKB">
        <authorList>
            <consortium name="Ensembl"/>
        </authorList>
    </citation>
    <scope>IDENTIFICATION</scope>
</reference>
<dbReference type="PROSITE" id="PS50062">
    <property type="entry name" value="BCL2_FAMILY"/>
    <property type="match status" value="1"/>
</dbReference>
<sequence length="289" mass="31234">MSMVQPTSQVLKPQGRPMRPQNGVAEGLLQCNSPPVAAASTSPPQLHRAVATLGAVNCNSGAAKPRPSALEILCKGGLATMNHRNNSDDDFDVESSDDSPPSTPDSQDSLVADGRNDVVDAETKGLIRRFLTDFTGLSTASWNESKAHSTMKRVVAKVLEKHKYKYNGIINKLSLDDRGDNVSFISEVAKSLFSDGTTNWGRVASLVAFGAIVSQHLKEKGRAHCVEPVADEISSYLLSHQRNWLVKNNSWDGFVQFFREVDPESTVRNTLMAFAGVAGIGATLALLIR</sequence>
<dbReference type="InterPro" id="IPR046371">
    <property type="entry name" value="Bcl-2_BH1-3"/>
</dbReference>
<dbReference type="GO" id="GO:0005634">
    <property type="term" value="C:nucleus"/>
    <property type="evidence" value="ECO:0007669"/>
    <property type="project" value="UniProtKB-SubCell"/>
</dbReference>
<dbReference type="PANTHER" id="PTHR11256:SF46">
    <property type="entry name" value="INDUCED MYELOID LEUKEMIA CELL DIFFERENTIATION PROTEIN MCL-1"/>
    <property type="match status" value="1"/>
</dbReference>
<dbReference type="OrthoDB" id="8932147at2759"/>
<keyword evidence="8" id="KW-1133">Transmembrane helix</keyword>
<evidence type="ECO:0000256" key="2">
    <source>
        <dbReference type="ARBA" id="ARBA00004496"/>
    </source>
</evidence>
<evidence type="ECO:0000313" key="10">
    <source>
        <dbReference type="Ensembl" id="ENSHCOP00000010485.1"/>
    </source>
</evidence>
<keyword evidence="4" id="KW-0963">Cytoplasm</keyword>
<comment type="similarity">
    <text evidence="3">Belongs to the Bcl-2 family.</text>
</comment>
<dbReference type="RefSeq" id="XP_019719281.1">
    <property type="nucleotide sequence ID" value="XM_019863722.1"/>
</dbReference>
<evidence type="ECO:0000256" key="8">
    <source>
        <dbReference type="SAM" id="Phobius"/>
    </source>
</evidence>
<feature type="region of interest" description="Disordered" evidence="7">
    <location>
        <begin position="85"/>
        <end position="114"/>
    </location>
</feature>
<dbReference type="GO" id="GO:0097192">
    <property type="term" value="P:extrinsic apoptotic signaling pathway in absence of ligand"/>
    <property type="evidence" value="ECO:0007669"/>
    <property type="project" value="TreeGrafter"/>
</dbReference>